<feature type="transmembrane region" description="Helical" evidence="7">
    <location>
        <begin position="226"/>
        <end position="249"/>
    </location>
</feature>
<evidence type="ECO:0000256" key="4">
    <source>
        <dbReference type="ARBA" id="ARBA00022692"/>
    </source>
</evidence>
<feature type="transmembrane region" description="Helical" evidence="7">
    <location>
        <begin position="61"/>
        <end position="89"/>
    </location>
</feature>
<evidence type="ECO:0000313" key="9">
    <source>
        <dbReference type="EMBL" id="MFB9475252.1"/>
    </source>
</evidence>
<feature type="domain" description="ABC transmembrane type-1" evidence="8">
    <location>
        <begin position="64"/>
        <end position="248"/>
    </location>
</feature>
<dbReference type="RefSeq" id="WP_345385182.1">
    <property type="nucleotide sequence ID" value="NZ_BAAAXS010000001.1"/>
</dbReference>
<gene>
    <name evidence="9" type="ORF">ACFFR3_37685</name>
</gene>
<keyword evidence="6 7" id="KW-0472">Membrane</keyword>
<dbReference type="SUPFAM" id="SSF161098">
    <property type="entry name" value="MetI-like"/>
    <property type="match status" value="1"/>
</dbReference>
<organism evidence="9 10">
    <name type="scientific">Nonomuraea salmonea</name>
    <dbReference type="NCBI Taxonomy" id="46181"/>
    <lineage>
        <taxon>Bacteria</taxon>
        <taxon>Bacillati</taxon>
        <taxon>Actinomycetota</taxon>
        <taxon>Actinomycetes</taxon>
        <taxon>Streptosporangiales</taxon>
        <taxon>Streptosporangiaceae</taxon>
        <taxon>Nonomuraea</taxon>
    </lineage>
</organism>
<dbReference type="PANTHER" id="PTHR30151:SF0">
    <property type="entry name" value="ABC TRANSPORTER PERMEASE PROTEIN MJ0413-RELATED"/>
    <property type="match status" value="1"/>
</dbReference>
<dbReference type="PANTHER" id="PTHR30151">
    <property type="entry name" value="ALKANE SULFONATE ABC TRANSPORTER-RELATED, MEMBRANE SUBUNIT"/>
    <property type="match status" value="1"/>
</dbReference>
<proteinExistence type="inferred from homology"/>
<accession>A0ABV5NYB7</accession>
<dbReference type="EMBL" id="JBHMCF010000041">
    <property type="protein sequence ID" value="MFB9475252.1"/>
    <property type="molecule type" value="Genomic_DNA"/>
</dbReference>
<name>A0ABV5NYB7_9ACTN</name>
<evidence type="ECO:0000259" key="8">
    <source>
        <dbReference type="PROSITE" id="PS50928"/>
    </source>
</evidence>
<reference evidence="9 10" key="1">
    <citation type="submission" date="2024-09" db="EMBL/GenBank/DDBJ databases">
        <authorList>
            <person name="Sun Q."/>
            <person name="Mori K."/>
        </authorList>
    </citation>
    <scope>NUCLEOTIDE SEQUENCE [LARGE SCALE GENOMIC DNA]</scope>
    <source>
        <strain evidence="9 10">JCM 3324</strain>
    </source>
</reference>
<feature type="transmembrane region" description="Helical" evidence="7">
    <location>
        <begin position="170"/>
        <end position="199"/>
    </location>
</feature>
<evidence type="ECO:0000313" key="10">
    <source>
        <dbReference type="Proteomes" id="UP001589568"/>
    </source>
</evidence>
<keyword evidence="3" id="KW-1003">Cell membrane</keyword>
<dbReference type="Proteomes" id="UP001589568">
    <property type="component" value="Unassembled WGS sequence"/>
</dbReference>
<evidence type="ECO:0000256" key="5">
    <source>
        <dbReference type="ARBA" id="ARBA00022989"/>
    </source>
</evidence>
<sequence length="261" mass="26947">MTAAPAAGRRARARYARNVAGVAAFLLAWQALGMSGLVSWLPPAAGTLGRTAELAADPEFLAGLGGTLTAAALGLPLAALIAVPAGLLLGTVPALEEMTRVFVEFLRPIPSVALIPLALFFIQPELNAEIALVAFAASWPILINTLYGVRDADPLAKDTLRSFGFGRGAVVVWVLLPSAAPFVATGVRLAASVALILAISVEYVVGGSTGIGGFLIQASTGIGMDALIDVIAVLIWSGAIGLAANALLARAERRLFRWRQT</sequence>
<dbReference type="InterPro" id="IPR035906">
    <property type="entry name" value="MetI-like_sf"/>
</dbReference>
<comment type="subcellular location">
    <subcellularLocation>
        <location evidence="1 7">Cell membrane</location>
        <topology evidence="1 7">Multi-pass membrane protein</topology>
    </subcellularLocation>
</comment>
<comment type="similarity">
    <text evidence="7">Belongs to the binding-protein-dependent transport system permease family.</text>
</comment>
<comment type="caution">
    <text evidence="9">The sequence shown here is derived from an EMBL/GenBank/DDBJ whole genome shotgun (WGS) entry which is preliminary data.</text>
</comment>
<dbReference type="Pfam" id="PF00528">
    <property type="entry name" value="BPD_transp_1"/>
    <property type="match status" value="1"/>
</dbReference>
<evidence type="ECO:0000256" key="2">
    <source>
        <dbReference type="ARBA" id="ARBA00022448"/>
    </source>
</evidence>
<keyword evidence="2 7" id="KW-0813">Transport</keyword>
<keyword evidence="4 7" id="KW-0812">Transmembrane</keyword>
<feature type="transmembrane region" description="Helical" evidence="7">
    <location>
        <begin position="19"/>
        <end position="41"/>
    </location>
</feature>
<feature type="transmembrane region" description="Helical" evidence="7">
    <location>
        <begin position="128"/>
        <end position="149"/>
    </location>
</feature>
<dbReference type="InterPro" id="IPR000515">
    <property type="entry name" value="MetI-like"/>
</dbReference>
<evidence type="ECO:0000256" key="3">
    <source>
        <dbReference type="ARBA" id="ARBA00022475"/>
    </source>
</evidence>
<evidence type="ECO:0000256" key="6">
    <source>
        <dbReference type="ARBA" id="ARBA00023136"/>
    </source>
</evidence>
<protein>
    <submittedName>
        <fullName evidence="9">ABC transporter permease</fullName>
    </submittedName>
</protein>
<keyword evidence="5 7" id="KW-1133">Transmembrane helix</keyword>
<dbReference type="PROSITE" id="PS50928">
    <property type="entry name" value="ABC_TM1"/>
    <property type="match status" value="1"/>
</dbReference>
<evidence type="ECO:0000256" key="1">
    <source>
        <dbReference type="ARBA" id="ARBA00004651"/>
    </source>
</evidence>
<dbReference type="Gene3D" id="1.10.3720.10">
    <property type="entry name" value="MetI-like"/>
    <property type="match status" value="1"/>
</dbReference>
<keyword evidence="10" id="KW-1185">Reference proteome</keyword>
<evidence type="ECO:0000256" key="7">
    <source>
        <dbReference type="RuleBase" id="RU363032"/>
    </source>
</evidence>